<dbReference type="SUPFAM" id="SSF54585">
    <property type="entry name" value="Cdc48 domain 2-like"/>
    <property type="match status" value="1"/>
</dbReference>
<organism evidence="4 5">
    <name type="scientific">Prorocentrum cordatum</name>
    <dbReference type="NCBI Taxonomy" id="2364126"/>
    <lineage>
        <taxon>Eukaryota</taxon>
        <taxon>Sar</taxon>
        <taxon>Alveolata</taxon>
        <taxon>Dinophyceae</taxon>
        <taxon>Prorocentrales</taxon>
        <taxon>Prorocentraceae</taxon>
        <taxon>Prorocentrum</taxon>
    </lineage>
</organism>
<accession>A0ABN9UI10</accession>
<keyword evidence="5" id="KW-1185">Reference proteome</keyword>
<feature type="region of interest" description="Disordered" evidence="3">
    <location>
        <begin position="1"/>
        <end position="51"/>
    </location>
</feature>
<dbReference type="Gene3D" id="3.10.330.10">
    <property type="match status" value="3"/>
</dbReference>
<dbReference type="InterPro" id="IPR029067">
    <property type="entry name" value="CDC48_domain_2-like_sf"/>
</dbReference>
<protein>
    <submittedName>
        <fullName evidence="4">Uncharacterized protein</fullName>
    </submittedName>
</protein>
<sequence>MEGGGAPAGEEAPSAEAPSAEASSSSDRFVASQPAGQEEEEEEAAAAPGPAAAAPGACLQRLHILPFAEAAARLGDRSRIEFIAPELRRRRDGQEVLRRGDLIRHEGCEFAVIKCEPDEGMLHPDTDYFVDGEPLVDFKKIQFTAWGPDEEMTSEALFSNFIVDHFKGEYAPHGNPESTRVRLFYCNQMFQIGNTCFQVEATEPAGLGVVSTQTEIFATWDQTPEFDKVHIVPFYDTLPRAYDFDIFGDYLRPYLKRYEWKKFSRDELFTWQGVQFKVVAVDPADATARIGKSTTIYPRATLAALGGLSLRAHGTQQHRENLEVSELEVRGDELRGGVTKHEPDAASYEGGDAQHELDAVGYNLGRPATESGVARHEPDAIGYEERVQQAVARVGLQWQRQWQQAVAPAIYTRCSYDVDWRVLQGHMKQVQRAIANLAETELIGRSMPIRRYQMA</sequence>
<dbReference type="EMBL" id="CAUYUJ010015890">
    <property type="protein sequence ID" value="CAK0859308.1"/>
    <property type="molecule type" value="Genomic_DNA"/>
</dbReference>
<dbReference type="Proteomes" id="UP001189429">
    <property type="component" value="Unassembled WGS sequence"/>
</dbReference>
<keyword evidence="2" id="KW-0067">ATP-binding</keyword>
<evidence type="ECO:0000256" key="1">
    <source>
        <dbReference type="ARBA" id="ARBA00022741"/>
    </source>
</evidence>
<evidence type="ECO:0000313" key="4">
    <source>
        <dbReference type="EMBL" id="CAK0859308.1"/>
    </source>
</evidence>
<keyword evidence="1" id="KW-0547">Nucleotide-binding</keyword>
<evidence type="ECO:0000256" key="2">
    <source>
        <dbReference type="ARBA" id="ARBA00022840"/>
    </source>
</evidence>
<evidence type="ECO:0000256" key="3">
    <source>
        <dbReference type="SAM" id="MobiDB-lite"/>
    </source>
</evidence>
<gene>
    <name evidence="4" type="ORF">PCOR1329_LOCUS48723</name>
</gene>
<reference evidence="4" key="1">
    <citation type="submission" date="2023-10" db="EMBL/GenBank/DDBJ databases">
        <authorList>
            <person name="Chen Y."/>
            <person name="Shah S."/>
            <person name="Dougan E. K."/>
            <person name="Thang M."/>
            <person name="Chan C."/>
        </authorList>
    </citation>
    <scope>NUCLEOTIDE SEQUENCE [LARGE SCALE GENOMIC DNA]</scope>
</reference>
<feature type="compositionally biased region" description="Low complexity" evidence="3">
    <location>
        <begin position="8"/>
        <end position="26"/>
    </location>
</feature>
<evidence type="ECO:0000313" key="5">
    <source>
        <dbReference type="Proteomes" id="UP001189429"/>
    </source>
</evidence>
<comment type="caution">
    <text evidence="4">The sequence shown here is derived from an EMBL/GenBank/DDBJ whole genome shotgun (WGS) entry which is preliminary data.</text>
</comment>
<name>A0ABN9UI10_9DINO</name>
<proteinExistence type="predicted"/>